<feature type="signal peptide" evidence="1">
    <location>
        <begin position="1"/>
        <end position="31"/>
    </location>
</feature>
<evidence type="ECO:0000256" key="1">
    <source>
        <dbReference type="SAM" id="SignalP"/>
    </source>
</evidence>
<dbReference type="PANTHER" id="PTHR42941">
    <property type="entry name" value="SLL1037 PROTEIN"/>
    <property type="match status" value="1"/>
</dbReference>
<dbReference type="CDD" id="cd13520">
    <property type="entry name" value="PBP2_TAXI_TRAP"/>
    <property type="match status" value="1"/>
</dbReference>
<dbReference type="Pfam" id="PF16868">
    <property type="entry name" value="NMT1_3"/>
    <property type="match status" value="1"/>
</dbReference>
<dbReference type="SUPFAM" id="SSF53850">
    <property type="entry name" value="Periplasmic binding protein-like II"/>
    <property type="match status" value="1"/>
</dbReference>
<reference evidence="2 3" key="1">
    <citation type="submission" date="2018-03" db="EMBL/GenBank/DDBJ databases">
        <title>The draft genome of Zobellella sp. 59N8.</title>
        <authorList>
            <person name="Liu L."/>
            <person name="Li L."/>
            <person name="Zhang X."/>
            <person name="Liang L."/>
            <person name="Wang T."/>
        </authorList>
    </citation>
    <scope>NUCLEOTIDE SEQUENCE [LARGE SCALE GENOMIC DNA]</scope>
    <source>
        <strain evidence="2 3">59N8</strain>
    </source>
</reference>
<name>A0A2P7R0X1_9GAMM</name>
<keyword evidence="1" id="KW-0732">Signal</keyword>
<dbReference type="EMBL" id="PXYG01000008">
    <property type="protein sequence ID" value="PSJ43846.1"/>
    <property type="molecule type" value="Genomic_DNA"/>
</dbReference>
<dbReference type="PANTHER" id="PTHR42941:SF1">
    <property type="entry name" value="SLL1037 PROTEIN"/>
    <property type="match status" value="1"/>
</dbReference>
<organism evidence="2 3">
    <name type="scientific">Zobellella endophytica</name>
    <dbReference type="NCBI Taxonomy" id="2116700"/>
    <lineage>
        <taxon>Bacteria</taxon>
        <taxon>Pseudomonadati</taxon>
        <taxon>Pseudomonadota</taxon>
        <taxon>Gammaproteobacteria</taxon>
        <taxon>Aeromonadales</taxon>
        <taxon>Aeromonadaceae</taxon>
        <taxon>Zobellella</taxon>
    </lineage>
</organism>
<feature type="chain" id="PRO_5015107192" evidence="1">
    <location>
        <begin position="32"/>
        <end position="332"/>
    </location>
</feature>
<comment type="caution">
    <text evidence="2">The sequence shown here is derived from an EMBL/GenBank/DDBJ whole genome shotgun (WGS) entry which is preliminary data.</text>
</comment>
<dbReference type="OrthoDB" id="9780180at2"/>
<protein>
    <submittedName>
        <fullName evidence="2">C4-dicarboxylate ABC transporter substrate-binding protein</fullName>
    </submittedName>
</protein>
<gene>
    <name evidence="2" type="ORF">C7H85_16355</name>
</gene>
<dbReference type="Proteomes" id="UP000240243">
    <property type="component" value="Unassembled WGS sequence"/>
</dbReference>
<evidence type="ECO:0000313" key="2">
    <source>
        <dbReference type="EMBL" id="PSJ43846.1"/>
    </source>
</evidence>
<dbReference type="InterPro" id="IPR011852">
    <property type="entry name" value="TRAP_TAXI"/>
</dbReference>
<proteinExistence type="predicted"/>
<dbReference type="NCBIfam" id="TIGR02122">
    <property type="entry name" value="TRAP_TAXI"/>
    <property type="match status" value="1"/>
</dbReference>
<evidence type="ECO:0000313" key="3">
    <source>
        <dbReference type="Proteomes" id="UP000240243"/>
    </source>
</evidence>
<sequence>MLKQRFKASKTLTSVALVAVAGFGMNATAQAQTERLAFSGGPDGGTFQYFSNGIATRLSRNMEGVEVSNMASAGSVENLRRVNSRDADFGIVYSGDMYLGLNGKLTNDTRKYRNAQAISYLYGAPAHLIVLDGSGITDVSQLEGKNIAVGPAGSGAAASAQRFFEGVGLWDKISPQYIGYNQGASALGDRQIDALWVFAGFPNASVIQAASSNKVRLLQVYEAAEQGTLFNDHPYYAKVTIPADTYPGVDYDVVTVQDSALWVAGRHLSEARVYDTLKEIFSDDGLKFMYSVSQAAEAMTVEDGTLGIVTPMHDGAKKFWTEQGKTLTEVQQ</sequence>
<dbReference type="Gene3D" id="3.40.190.10">
    <property type="entry name" value="Periplasmic binding protein-like II"/>
    <property type="match status" value="2"/>
</dbReference>
<accession>A0A2P7R0X1</accession>
<keyword evidence="3" id="KW-1185">Reference proteome</keyword>
<dbReference type="AlphaFoldDB" id="A0A2P7R0X1"/>